<dbReference type="GO" id="GO:0006887">
    <property type="term" value="P:exocytosis"/>
    <property type="evidence" value="ECO:0007669"/>
    <property type="project" value="UniProtKB-KW"/>
</dbReference>
<feature type="compositionally biased region" description="Low complexity" evidence="5">
    <location>
        <begin position="207"/>
        <end position="227"/>
    </location>
</feature>
<gene>
    <name evidence="7" type="ORF">B9Z19DRAFT_1005040</name>
</gene>
<keyword evidence="3" id="KW-0268">Exocytosis</keyword>
<evidence type="ECO:0000256" key="1">
    <source>
        <dbReference type="ARBA" id="ARBA00006518"/>
    </source>
</evidence>
<proteinExistence type="inferred from homology"/>
<keyword evidence="8" id="KW-1185">Reference proteome</keyword>
<dbReference type="OrthoDB" id="27109at2759"/>
<dbReference type="CDD" id="cd13315">
    <property type="entry name" value="PH_Sec3"/>
    <property type="match status" value="1"/>
</dbReference>
<dbReference type="Pfam" id="PF15277">
    <property type="entry name" value="Sec3-PIP2_bind"/>
    <property type="match status" value="1"/>
</dbReference>
<feature type="compositionally biased region" description="Polar residues" evidence="5">
    <location>
        <begin position="272"/>
        <end position="281"/>
    </location>
</feature>
<reference evidence="7 8" key="1">
    <citation type="submission" date="2017-04" db="EMBL/GenBank/DDBJ databases">
        <title>Draft genome sequence of Tuber borchii Vittad., a whitish edible truffle.</title>
        <authorList>
            <consortium name="DOE Joint Genome Institute"/>
            <person name="Murat C."/>
            <person name="Kuo A."/>
            <person name="Barry K.W."/>
            <person name="Clum A."/>
            <person name="Dockter R.B."/>
            <person name="Fauchery L."/>
            <person name="Iotti M."/>
            <person name="Kohler A."/>
            <person name="Labutti K."/>
            <person name="Lindquist E.A."/>
            <person name="Lipzen A."/>
            <person name="Ohm R.A."/>
            <person name="Wang M."/>
            <person name="Grigoriev I.V."/>
            <person name="Zambonelli A."/>
            <person name="Martin F.M."/>
        </authorList>
    </citation>
    <scope>NUCLEOTIDE SEQUENCE [LARGE SCALE GENOMIC DNA]</scope>
    <source>
        <strain evidence="7 8">Tbo3840</strain>
    </source>
</reference>
<dbReference type="Gene3D" id="2.30.29.90">
    <property type="match status" value="1"/>
</dbReference>
<dbReference type="GO" id="GO:0006893">
    <property type="term" value="P:Golgi to plasma membrane transport"/>
    <property type="evidence" value="ECO:0007669"/>
    <property type="project" value="TreeGrafter"/>
</dbReference>
<feature type="compositionally biased region" description="Polar residues" evidence="5">
    <location>
        <begin position="448"/>
        <end position="457"/>
    </location>
</feature>
<feature type="compositionally biased region" description="Basic and acidic residues" evidence="5">
    <location>
        <begin position="468"/>
        <end position="478"/>
    </location>
</feature>
<feature type="compositionally biased region" description="Polar residues" evidence="5">
    <location>
        <begin position="234"/>
        <end position="255"/>
    </location>
</feature>
<dbReference type="Pfam" id="PF20654">
    <property type="entry name" value="Sec3_C-term"/>
    <property type="match status" value="1"/>
</dbReference>
<feature type="region of interest" description="Disordered" evidence="5">
    <location>
        <begin position="201"/>
        <end position="413"/>
    </location>
</feature>
<dbReference type="GO" id="GO:0005546">
    <property type="term" value="F:phosphatidylinositol-4,5-bisphosphate binding"/>
    <property type="evidence" value="ECO:0007669"/>
    <property type="project" value="TreeGrafter"/>
</dbReference>
<feature type="compositionally biased region" description="Pro residues" evidence="5">
    <location>
        <begin position="387"/>
        <end position="398"/>
    </location>
</feature>
<dbReference type="EMBL" id="NESQ01000387">
    <property type="protein sequence ID" value="PUU73337.1"/>
    <property type="molecule type" value="Genomic_DNA"/>
</dbReference>
<sequence>MADQFQANRAPGPGAAGPPPLPASAKARQFEDEKKRIIASCFSKLDVDGARMLMALVLESYITHCKVIEDGASPSSPPPTDGLRDQKKSRVIVVAVRKTGRVRMHKARENPNGAFQIGKTWNLDDLSEIENYAAPFEKGFTVTIIKPYYWQASSSKEKDFFISSLLKIYKKYTGGKIPKLIGFGGTEVDKMLGGAASLQEGLRDDMGGASPSGSSPISPGPSQFSSSLKPTPLRNLTSAVSMDNMATSPGRQQSPRIKGIDGLRTGPGVLRPSQSSDQLPSNRRPPDLAPPGSRNISGTSAYSAASGAAPNDPPPPPIPPQGPGRQTSNGSSRSGRDRSATREAPLEDERGIRRMPSSERMFRTPSASSHQSREATGQYPYGNGSRGPPPPAAPPEPSPLLDARAPVKKISSKDVASQFRLAANTYAAGGLIGGDRRQRPKTPTTPTAMSRTPSQDPGGQEEVPQIKYPEERRDRDARGGNGSYGAAGAPGERKRSPSRARDLPAPSSNQKSPEKQTEPPSKPEARRATLSSKDKPPTLPSSALRGVSPSRPKHDSLEIPTGPGGSTSPDGLGDGGQRGERSRSRSPNTKGRKRRSVRSTYLNDVDTSRVTVDIEELLREFDWDPQGKVDALEMKIRKEIAEVEAKDVIVNTDGDPRVEELSNLLDKAIQECDEMDALLTLYAVELTSLNDDISHIENQSQGLQVQTANQKTLQRELQNLMSTISIVPQQLEVLKYGSLDSPQALQSIEDTLLALYKAMTTIDPKMARNAPESPVGSGRRGSWSDEGIGSMKALQERKEGYQKDTYSFLARMKQFMTIKFGAEVVELAKNSKNSPTSPELPRLLGHDSAYIALYKFSGLIAFTKDIDLEEYYGLQKLYEKPVSGLFQDEIREHVLSWKKVTKKSVSDEVDLLFTVQEKETDNVAVTAARKLTVKRSQTLAKIRSPAGDHLKNKNQDGMISSHEAFAGALAEMYNLVLREQNFIVEFFQMSSRLPQDFSEFITNSPAAEHRRIGDLGGLRPVEADKAKAKMVSDFMTGLFGFLPQDLQGLIEWAIRTDPLQGVGVLYALETKMAALPDTDQDFLLKMLEKLHDRLAGLFSRFLDDQIKAIEETKVKIKKRKGVIPFMKVFPSFASRIEDQLPVEVPGSSTDLDVRDLVNDGYERINKAMFESLHAIAKESPTVTNSSLDPEDKEQLNYHIMMIENMHHYLDELPLNTTNPVLTVFKTRAERDLAEHLGLYTSSVIRRPLGKLLDFVESVEVLQRSGAEDIPSRQSHSRQVFKKALAHHDGKEIRRGIETLKKRVDKHFAADGGDDNAALMERILAALEKEFIDVHRRALLLVQTVYKEAGLEVEFLVADVVGGFKK</sequence>
<feature type="region of interest" description="Disordered" evidence="5">
    <location>
        <begin position="1"/>
        <end position="29"/>
    </location>
</feature>
<dbReference type="Pfam" id="PF09763">
    <property type="entry name" value="Sec3_CC"/>
    <property type="match status" value="1"/>
</dbReference>
<comment type="similarity">
    <text evidence="1">Belongs to the SEC3 family.</text>
</comment>
<evidence type="ECO:0000313" key="7">
    <source>
        <dbReference type="EMBL" id="PUU73337.1"/>
    </source>
</evidence>
<dbReference type="GO" id="GO:0005886">
    <property type="term" value="C:plasma membrane"/>
    <property type="evidence" value="ECO:0007669"/>
    <property type="project" value="TreeGrafter"/>
</dbReference>
<organism evidence="7 8">
    <name type="scientific">Tuber borchii</name>
    <name type="common">White truffle</name>
    <dbReference type="NCBI Taxonomy" id="42251"/>
    <lineage>
        <taxon>Eukaryota</taxon>
        <taxon>Fungi</taxon>
        <taxon>Dikarya</taxon>
        <taxon>Ascomycota</taxon>
        <taxon>Pezizomycotina</taxon>
        <taxon>Pezizomycetes</taxon>
        <taxon>Pezizales</taxon>
        <taxon>Tuberaceae</taxon>
        <taxon>Tuber</taxon>
    </lineage>
</organism>
<evidence type="ECO:0000259" key="6">
    <source>
        <dbReference type="SMART" id="SM01313"/>
    </source>
</evidence>
<feature type="compositionally biased region" description="Pro residues" evidence="5">
    <location>
        <begin position="311"/>
        <end position="322"/>
    </location>
</feature>
<dbReference type="SMART" id="SM01313">
    <property type="entry name" value="Sec3-PIP2_bind"/>
    <property type="match status" value="1"/>
</dbReference>
<dbReference type="InterPro" id="IPR048628">
    <property type="entry name" value="Sec3_C"/>
</dbReference>
<dbReference type="PANTHER" id="PTHR16092:SF14">
    <property type="entry name" value="EXOCYST COMPLEX COMPONENT 1 ISOFORM X1"/>
    <property type="match status" value="1"/>
</dbReference>
<feature type="domain" description="Exocyst complex component Sec3 PIP2-binding N-terminal" evidence="6">
    <location>
        <begin position="85"/>
        <end position="172"/>
    </location>
</feature>
<dbReference type="PANTHER" id="PTHR16092">
    <property type="entry name" value="SEC3/SYNTAXIN-RELATED"/>
    <property type="match status" value="1"/>
</dbReference>
<dbReference type="STRING" id="42251.A0A2T6ZCW0"/>
<feature type="compositionally biased region" description="Basic and acidic residues" evidence="5">
    <location>
        <begin position="491"/>
        <end position="502"/>
    </location>
</feature>
<comment type="caution">
    <text evidence="7">The sequence shown here is derived from an EMBL/GenBank/DDBJ whole genome shotgun (WGS) entry which is preliminary data.</text>
</comment>
<feature type="compositionally biased region" description="Basic and acidic residues" evidence="5">
    <location>
        <begin position="512"/>
        <end position="536"/>
    </location>
</feature>
<evidence type="ECO:0000256" key="2">
    <source>
        <dbReference type="ARBA" id="ARBA00022448"/>
    </source>
</evidence>
<feature type="compositionally biased region" description="Low complexity" evidence="5">
    <location>
        <begin position="297"/>
        <end position="310"/>
    </location>
</feature>
<name>A0A2T6ZCW0_TUBBO</name>
<evidence type="ECO:0000256" key="4">
    <source>
        <dbReference type="ARBA" id="ARBA00023054"/>
    </source>
</evidence>
<keyword evidence="4" id="KW-0175">Coiled coil</keyword>
<dbReference type="GO" id="GO:0000145">
    <property type="term" value="C:exocyst"/>
    <property type="evidence" value="ECO:0007669"/>
    <property type="project" value="InterPro"/>
</dbReference>
<evidence type="ECO:0000256" key="5">
    <source>
        <dbReference type="SAM" id="MobiDB-lite"/>
    </source>
</evidence>
<feature type="compositionally biased region" description="Basic and acidic residues" evidence="5">
    <location>
        <begin position="334"/>
        <end position="362"/>
    </location>
</feature>
<dbReference type="InterPro" id="IPR019160">
    <property type="entry name" value="Sec3_CC"/>
</dbReference>
<keyword evidence="2" id="KW-0813">Transport</keyword>
<protein>
    <submittedName>
        <fullName evidence="7">Exocyst complex component Sec3-domain-containing protein</fullName>
    </submittedName>
</protein>
<dbReference type="InterPro" id="IPR028258">
    <property type="entry name" value="Sec3-PIP2_bind"/>
</dbReference>
<dbReference type="Proteomes" id="UP000244722">
    <property type="component" value="Unassembled WGS sequence"/>
</dbReference>
<evidence type="ECO:0000313" key="8">
    <source>
        <dbReference type="Proteomes" id="UP000244722"/>
    </source>
</evidence>
<feature type="region of interest" description="Disordered" evidence="5">
    <location>
        <begin position="426"/>
        <end position="600"/>
    </location>
</feature>
<accession>A0A2T6ZCW0</accession>
<evidence type="ECO:0000256" key="3">
    <source>
        <dbReference type="ARBA" id="ARBA00022483"/>
    </source>
</evidence>